<feature type="transmembrane region" description="Helical" evidence="7">
    <location>
        <begin position="185"/>
        <end position="204"/>
    </location>
</feature>
<feature type="transmembrane region" description="Helical" evidence="7">
    <location>
        <begin position="257"/>
        <end position="285"/>
    </location>
</feature>
<gene>
    <name evidence="8" type="ORF">SAPINGB_P000269</name>
</gene>
<evidence type="ECO:0008006" key="10">
    <source>
        <dbReference type="Google" id="ProtNLM"/>
    </source>
</evidence>
<evidence type="ECO:0000256" key="2">
    <source>
        <dbReference type="ARBA" id="ARBA00006945"/>
    </source>
</evidence>
<feature type="transmembrane region" description="Helical" evidence="7">
    <location>
        <begin position="132"/>
        <end position="152"/>
    </location>
</feature>
<sequence length="340" mass="37219">MRRPSAYDLSSSGSVSSNIGGPGSLRPTASMASLRSNYVAPPLPGPLPTDSSSDLSFSQSASGFAAWKAAAHVYTEKFDAFLGKIGAPLKPFLPLIGRFFIVATFYEDGFRIFSQWNSQVSYISGYRGLPRFITVVYLAINIVIMFVSSSLVVAHKSLVPAVASLSFVVISQAIIYGLAFNLSFFFRNLSVIGGLLMVLSAAFVKDRRAISLPGLPLVDDKNRAKYFQLAGRILLIFLYLAYVVAEQRTAARIISSIFGLAACGLVVIGYKARLSAAILVIMLFWRNFTSNQYWRYDPNNPVRDFLRYEHFQILSIIGGLILVVSAGAGAISIDEKKKIY</sequence>
<proteinExistence type="inferred from homology"/>
<evidence type="ECO:0000256" key="4">
    <source>
        <dbReference type="ARBA" id="ARBA00022989"/>
    </source>
</evidence>
<feature type="compositionally biased region" description="Low complexity" evidence="6">
    <location>
        <begin position="10"/>
        <end position="19"/>
    </location>
</feature>
<dbReference type="GO" id="GO:0016020">
    <property type="term" value="C:membrane"/>
    <property type="evidence" value="ECO:0007669"/>
    <property type="project" value="UniProtKB-SubCell"/>
</dbReference>
<evidence type="ECO:0000313" key="8">
    <source>
        <dbReference type="EMBL" id="VVT44034.1"/>
    </source>
</evidence>
<evidence type="ECO:0000256" key="1">
    <source>
        <dbReference type="ARBA" id="ARBA00004141"/>
    </source>
</evidence>
<keyword evidence="4 7" id="KW-1133">Transmembrane helix</keyword>
<dbReference type="GeneID" id="43579093"/>
<dbReference type="RefSeq" id="XP_031850884.1">
    <property type="nucleotide sequence ID" value="XM_031994993.1"/>
</dbReference>
<evidence type="ECO:0000256" key="3">
    <source>
        <dbReference type="ARBA" id="ARBA00022692"/>
    </source>
</evidence>
<feature type="transmembrane region" description="Helical" evidence="7">
    <location>
        <begin position="158"/>
        <end position="178"/>
    </location>
</feature>
<dbReference type="InterPro" id="IPR002995">
    <property type="entry name" value="Surf4"/>
</dbReference>
<feature type="transmembrane region" description="Helical" evidence="7">
    <location>
        <begin position="224"/>
        <end position="245"/>
    </location>
</feature>
<name>A0A5E8AZA3_9ASCO</name>
<comment type="subcellular location">
    <subcellularLocation>
        <location evidence="1">Membrane</location>
        <topology evidence="1">Multi-pass membrane protein</topology>
    </subcellularLocation>
</comment>
<dbReference type="OrthoDB" id="7859621at2759"/>
<keyword evidence="5 7" id="KW-0472">Membrane</keyword>
<organism evidence="8 9">
    <name type="scientific">Magnusiomyces paraingens</name>
    <dbReference type="NCBI Taxonomy" id="2606893"/>
    <lineage>
        <taxon>Eukaryota</taxon>
        <taxon>Fungi</taxon>
        <taxon>Dikarya</taxon>
        <taxon>Ascomycota</taxon>
        <taxon>Saccharomycotina</taxon>
        <taxon>Dipodascomycetes</taxon>
        <taxon>Dipodascales</taxon>
        <taxon>Dipodascaceae</taxon>
        <taxon>Magnusiomyces</taxon>
    </lineage>
</organism>
<evidence type="ECO:0000256" key="7">
    <source>
        <dbReference type="SAM" id="Phobius"/>
    </source>
</evidence>
<feature type="transmembrane region" description="Helical" evidence="7">
    <location>
        <begin position="311"/>
        <end position="333"/>
    </location>
</feature>
<dbReference type="EMBL" id="CABVLU010000001">
    <property type="protein sequence ID" value="VVT44034.1"/>
    <property type="molecule type" value="Genomic_DNA"/>
</dbReference>
<keyword evidence="3 7" id="KW-0812">Transmembrane</keyword>
<evidence type="ECO:0000256" key="6">
    <source>
        <dbReference type="SAM" id="MobiDB-lite"/>
    </source>
</evidence>
<evidence type="ECO:0000313" key="9">
    <source>
        <dbReference type="Proteomes" id="UP000398389"/>
    </source>
</evidence>
<reference evidence="8 9" key="1">
    <citation type="submission" date="2019-09" db="EMBL/GenBank/DDBJ databases">
        <authorList>
            <person name="Brejova B."/>
        </authorList>
    </citation>
    <scope>NUCLEOTIDE SEQUENCE [LARGE SCALE GENOMIC DNA]</scope>
</reference>
<dbReference type="AlphaFoldDB" id="A0A5E8AZA3"/>
<keyword evidence="9" id="KW-1185">Reference proteome</keyword>
<feature type="region of interest" description="Disordered" evidence="6">
    <location>
        <begin position="1"/>
        <end position="28"/>
    </location>
</feature>
<evidence type="ECO:0000256" key="5">
    <source>
        <dbReference type="ARBA" id="ARBA00023136"/>
    </source>
</evidence>
<dbReference type="Pfam" id="PF02077">
    <property type="entry name" value="SURF4"/>
    <property type="match status" value="1"/>
</dbReference>
<protein>
    <recommendedName>
        <fullName evidence="10">ER-derived vesicles protein ERV29</fullName>
    </recommendedName>
</protein>
<accession>A0A5E8AZA3</accession>
<comment type="similarity">
    <text evidence="2">Belongs to the SURF4 family.</text>
</comment>
<dbReference type="Proteomes" id="UP000398389">
    <property type="component" value="Unassembled WGS sequence"/>
</dbReference>